<gene>
    <name evidence="2" type="ORF">KV394_17175</name>
</gene>
<organism evidence="2 3">
    <name type="scientific">Microbacterium sufflavum</name>
    <dbReference type="NCBI Taxonomy" id="2851649"/>
    <lineage>
        <taxon>Bacteria</taxon>
        <taxon>Bacillati</taxon>
        <taxon>Actinomycetota</taxon>
        <taxon>Actinomycetes</taxon>
        <taxon>Micrococcales</taxon>
        <taxon>Microbacteriaceae</taxon>
        <taxon>Microbacterium</taxon>
    </lineage>
</organism>
<feature type="domain" description="IrrE N-terminal-like" evidence="1">
    <location>
        <begin position="8"/>
        <end position="115"/>
    </location>
</feature>
<sequence>MQQLLLRAEDLGLRVIERPGRTRGGFDPATGTIRLAPGMSRRTARSVLAHELGHAHLGHRPTEVPHTRERQERAADEWAARLLLTPQAYAAAERARGAHLASLAFELDVTVEIVVAFQRLLRQGTTATRAA</sequence>
<protein>
    <submittedName>
        <fullName evidence="2">ImmA/IrrE family metallo-endopeptidase</fullName>
    </submittedName>
</protein>
<dbReference type="RefSeq" id="WP_136031117.1">
    <property type="nucleotide sequence ID" value="NZ_CP078076.1"/>
</dbReference>
<evidence type="ECO:0000313" key="2">
    <source>
        <dbReference type="EMBL" id="UPL12726.1"/>
    </source>
</evidence>
<dbReference type="EMBL" id="CP078076">
    <property type="protein sequence ID" value="UPL12726.1"/>
    <property type="molecule type" value="Genomic_DNA"/>
</dbReference>
<proteinExistence type="predicted"/>
<dbReference type="Proteomes" id="UP000831467">
    <property type="component" value="Chromosome"/>
</dbReference>
<evidence type="ECO:0000313" key="3">
    <source>
        <dbReference type="Proteomes" id="UP000831467"/>
    </source>
</evidence>
<dbReference type="Gene3D" id="1.10.10.2910">
    <property type="match status" value="1"/>
</dbReference>
<dbReference type="InterPro" id="IPR010359">
    <property type="entry name" value="IrrE_HExxH"/>
</dbReference>
<name>A0ABY4ILA7_9MICO</name>
<dbReference type="Pfam" id="PF06114">
    <property type="entry name" value="Peptidase_M78"/>
    <property type="match status" value="1"/>
</dbReference>
<evidence type="ECO:0000259" key="1">
    <source>
        <dbReference type="Pfam" id="PF06114"/>
    </source>
</evidence>
<reference evidence="2 3" key="1">
    <citation type="submission" date="2021-06" db="EMBL/GenBank/DDBJ databases">
        <title>Genome-based taxonomic framework of Microbacterium strains isolated from marine environment, the description of four new species and reclassification of four preexisting species.</title>
        <authorList>
            <person name="Lee S.D."/>
            <person name="Kim S.-M."/>
            <person name="Byeon Y.-S."/>
            <person name="Yang H.L."/>
            <person name="Kim I.S."/>
        </authorList>
    </citation>
    <scope>NUCLEOTIDE SEQUENCE [LARGE SCALE GENOMIC DNA]</scope>
    <source>
        <strain evidence="2 3">SSW1-51</strain>
    </source>
</reference>
<keyword evidence="3" id="KW-1185">Reference proteome</keyword>
<accession>A0ABY4ILA7</accession>